<organism evidence="1 2">
    <name type="scientific">Antarctobacter heliothermus</name>
    <dbReference type="NCBI Taxonomy" id="74033"/>
    <lineage>
        <taxon>Bacteria</taxon>
        <taxon>Pseudomonadati</taxon>
        <taxon>Pseudomonadota</taxon>
        <taxon>Alphaproteobacteria</taxon>
        <taxon>Rhodobacterales</taxon>
        <taxon>Roseobacteraceae</taxon>
        <taxon>Antarctobacter</taxon>
    </lineage>
</organism>
<name>A0A239C698_9RHOB</name>
<evidence type="ECO:0000313" key="2">
    <source>
        <dbReference type="Proteomes" id="UP000198440"/>
    </source>
</evidence>
<dbReference type="RefSeq" id="WP_245823160.1">
    <property type="nucleotide sequence ID" value="NZ_FZON01000005.1"/>
</dbReference>
<proteinExistence type="predicted"/>
<evidence type="ECO:0008006" key="3">
    <source>
        <dbReference type="Google" id="ProtNLM"/>
    </source>
</evidence>
<accession>A0A239C698</accession>
<dbReference type="Proteomes" id="UP000198440">
    <property type="component" value="Unassembled WGS sequence"/>
</dbReference>
<protein>
    <recommendedName>
        <fullName evidence="3">HrgA protein</fullName>
    </recommendedName>
</protein>
<evidence type="ECO:0000313" key="1">
    <source>
        <dbReference type="EMBL" id="SNS14913.1"/>
    </source>
</evidence>
<dbReference type="EMBL" id="FZON01000005">
    <property type="protein sequence ID" value="SNS14913.1"/>
    <property type="molecule type" value="Genomic_DNA"/>
</dbReference>
<gene>
    <name evidence="1" type="ORF">SAMN04488078_1005108</name>
</gene>
<dbReference type="AlphaFoldDB" id="A0A239C698"/>
<reference evidence="1 2" key="1">
    <citation type="submission" date="2017-06" db="EMBL/GenBank/DDBJ databases">
        <authorList>
            <person name="Kim H.J."/>
            <person name="Triplett B.A."/>
        </authorList>
    </citation>
    <scope>NUCLEOTIDE SEQUENCE [LARGE SCALE GENOMIC DNA]</scope>
    <source>
        <strain evidence="1 2">DSM 11445</strain>
    </source>
</reference>
<sequence>MSKKFSIGKFLPEILLENIGTRLTAREIALRIVEKYPEAVEQKRLKSRAVVAPLDTQDAMVQQIVAEIGARRKFLQRNDSRIKTTEGRPRKYFLSNLSEEEEVETAPDLQGTPAQTDIQGFDLNEASLYPLLKSFAQSELSVYAMRIDERRSSNSRGKGGNQWLFPDLVGMQDLSSTWHREIVDCAKEYSDKKSKLWSFEVKLRLNSSNVRESYFQAVSNSSWSNLGYLVAAEIQGEKTLDELRMLSGLHGIRVIRLDSENLSESQILLPARERADVDWGSMNRLALENGDFLNFIGNVRRFYQTGDTRSADWVA</sequence>